<feature type="region of interest" description="Disordered" evidence="1">
    <location>
        <begin position="282"/>
        <end position="301"/>
    </location>
</feature>
<feature type="compositionally biased region" description="Basic and acidic residues" evidence="1">
    <location>
        <begin position="124"/>
        <end position="133"/>
    </location>
</feature>
<gene>
    <name evidence="2" type="ORF">EI555_004709</name>
</gene>
<organism evidence="2 3">
    <name type="scientific">Monodon monoceros</name>
    <name type="common">Narwhal</name>
    <name type="synonym">Ceratodon monodon</name>
    <dbReference type="NCBI Taxonomy" id="40151"/>
    <lineage>
        <taxon>Eukaryota</taxon>
        <taxon>Metazoa</taxon>
        <taxon>Chordata</taxon>
        <taxon>Craniata</taxon>
        <taxon>Vertebrata</taxon>
        <taxon>Euteleostomi</taxon>
        <taxon>Mammalia</taxon>
        <taxon>Eutheria</taxon>
        <taxon>Laurasiatheria</taxon>
        <taxon>Artiodactyla</taxon>
        <taxon>Whippomorpha</taxon>
        <taxon>Cetacea</taxon>
        <taxon>Odontoceti</taxon>
        <taxon>Monodontidae</taxon>
        <taxon>Monodon</taxon>
    </lineage>
</organism>
<dbReference type="EMBL" id="RWIC01000839">
    <property type="protein sequence ID" value="TKC39791.1"/>
    <property type="molecule type" value="Genomic_DNA"/>
</dbReference>
<feature type="compositionally biased region" description="Pro residues" evidence="1">
    <location>
        <begin position="392"/>
        <end position="405"/>
    </location>
</feature>
<evidence type="ECO:0000313" key="3">
    <source>
        <dbReference type="Proteomes" id="UP000308365"/>
    </source>
</evidence>
<feature type="region of interest" description="Disordered" evidence="1">
    <location>
        <begin position="326"/>
        <end position="457"/>
    </location>
</feature>
<evidence type="ECO:0000313" key="2">
    <source>
        <dbReference type="EMBL" id="TKC39791.1"/>
    </source>
</evidence>
<dbReference type="Proteomes" id="UP000308365">
    <property type="component" value="Unassembled WGS sequence"/>
</dbReference>
<accession>A0A4U1ESZ9</accession>
<feature type="region of interest" description="Disordered" evidence="1">
    <location>
        <begin position="1"/>
        <end position="152"/>
    </location>
</feature>
<feature type="compositionally biased region" description="Polar residues" evidence="1">
    <location>
        <begin position="1"/>
        <end position="10"/>
    </location>
</feature>
<comment type="caution">
    <text evidence="2">The sequence shown here is derived from an EMBL/GenBank/DDBJ whole genome shotgun (WGS) entry which is preliminary data.</text>
</comment>
<proteinExistence type="predicted"/>
<reference evidence="3" key="1">
    <citation type="journal article" date="2019" name="IScience">
        <title>Narwhal Genome Reveals Long-Term Low Genetic Diversity despite Current Large Abundance Size.</title>
        <authorList>
            <person name="Westbury M.V."/>
            <person name="Petersen B."/>
            <person name="Garde E."/>
            <person name="Heide-Jorgensen M.P."/>
            <person name="Lorenzen E.D."/>
        </authorList>
    </citation>
    <scope>NUCLEOTIDE SEQUENCE [LARGE SCALE GENOMIC DNA]</scope>
</reference>
<name>A0A4U1ESZ9_MONMO</name>
<dbReference type="AlphaFoldDB" id="A0A4U1ESZ9"/>
<evidence type="ECO:0000256" key="1">
    <source>
        <dbReference type="SAM" id="MobiDB-lite"/>
    </source>
</evidence>
<feature type="compositionally biased region" description="Polar residues" evidence="1">
    <location>
        <begin position="17"/>
        <end position="31"/>
    </location>
</feature>
<protein>
    <submittedName>
        <fullName evidence="2">Uncharacterized protein</fullName>
    </submittedName>
</protein>
<sequence length="457" mass="48889">MRGSSLQTLQDAPYLRSSCQPAPTDTPQATCVDSPLRPHDSLTAPSRPEVQGRHTAGRRVKKHPENGACWGPSEAPPDLLPDEQNELPSSQDLSPPRLPDSPDKLLGVECDLPGDIRPQPGKETTWKTNDKSPHRSQTVERQPWPPHSFASVPSDALPRCPCRPAVQGDCDCASEPGGNRGSHPGHQVQVQMGPGRWRGGTGGRGPIAAVMVTQLTRDAETVPSRCWGRATRYPAVCLAAQKDPRHRQRPGPKRHCAGLHHGRGAWLPARSLFMSSELKAGRPRLQPPRHHGQRDPGLRPLDAAPATLRTQRGQCNVARMWAAPPGHAQLDRQGPDTQAGRKGGKGALSRPSPAPTLNVLDADPHGRGPRGPSGCGCLRPDTPTLKAAGSPEPKPQGPRRPPQGQPPSWDGGHKATSSEARTSVHRVQPTPLLLPGYLQAPRGLGGTKATSCPRCPS</sequence>